<evidence type="ECO:0000313" key="2">
    <source>
        <dbReference type="EMBL" id="NIK89273.1"/>
    </source>
</evidence>
<keyword evidence="3" id="KW-1185">Reference proteome</keyword>
<feature type="signal peptide" evidence="1">
    <location>
        <begin position="1"/>
        <end position="18"/>
    </location>
</feature>
<dbReference type="RefSeq" id="WP_167083377.1">
    <property type="nucleotide sequence ID" value="NZ_BAAADC010000001.1"/>
</dbReference>
<comment type="caution">
    <text evidence="2">The sequence shown here is derived from an EMBL/GenBank/DDBJ whole genome shotgun (WGS) entry which is preliminary data.</text>
</comment>
<evidence type="ECO:0008006" key="4">
    <source>
        <dbReference type="Google" id="ProtNLM"/>
    </source>
</evidence>
<gene>
    <name evidence="2" type="ORF">FHS83_002591</name>
</gene>
<sequence length="243" mass="25676">MTRWLIFLVLIIVAPASAASPYADWAAVVVAGDSYSSEGERTAVFDNGRIAIGEALLKIGFLSEHIRHFSDRPKTFPIGAPSPSTPSRIARGLAQVAKAAKGGCLVYFTSHGDEQAIGIGDYGLSPKGLAKMLAQSCGARPVVAIVSACYSGVFVPKLKGPDRIVMTAAAPDRSSFGCGADDKYTFFDECVLESFSSARDFPGLGQQAVACVAAREKKEKVETPSHPQLAVGERAAALIPKWK</sequence>
<dbReference type="GO" id="GO:0008233">
    <property type="term" value="F:peptidase activity"/>
    <property type="evidence" value="ECO:0007669"/>
    <property type="project" value="InterPro"/>
</dbReference>
<name>A0A846N126_9PROT</name>
<dbReference type="EMBL" id="JAASRM010000001">
    <property type="protein sequence ID" value="NIK89273.1"/>
    <property type="molecule type" value="Genomic_DNA"/>
</dbReference>
<dbReference type="AlphaFoldDB" id="A0A846N126"/>
<dbReference type="Gene3D" id="3.40.50.1460">
    <property type="match status" value="1"/>
</dbReference>
<dbReference type="GO" id="GO:0006508">
    <property type="term" value="P:proteolysis"/>
    <property type="evidence" value="ECO:0007669"/>
    <property type="project" value="InterPro"/>
</dbReference>
<protein>
    <recommendedName>
        <fullName evidence="4">Peptidase C13</fullName>
    </recommendedName>
</protein>
<proteinExistence type="predicted"/>
<accession>A0A846N126</accession>
<evidence type="ECO:0000313" key="3">
    <source>
        <dbReference type="Proteomes" id="UP000570514"/>
    </source>
</evidence>
<organism evidence="2 3">
    <name type="scientific">Rhizomicrobium palustre</name>
    <dbReference type="NCBI Taxonomy" id="189966"/>
    <lineage>
        <taxon>Bacteria</taxon>
        <taxon>Pseudomonadati</taxon>
        <taxon>Pseudomonadota</taxon>
        <taxon>Alphaproteobacteria</taxon>
        <taxon>Micropepsales</taxon>
        <taxon>Micropepsaceae</taxon>
        <taxon>Rhizomicrobium</taxon>
    </lineage>
</organism>
<feature type="chain" id="PRO_5032537850" description="Peptidase C13" evidence="1">
    <location>
        <begin position="19"/>
        <end position="243"/>
    </location>
</feature>
<reference evidence="2 3" key="1">
    <citation type="submission" date="2020-03" db="EMBL/GenBank/DDBJ databases">
        <title>Genomic Encyclopedia of Type Strains, Phase IV (KMG-IV): sequencing the most valuable type-strain genomes for metagenomic binning, comparative biology and taxonomic classification.</title>
        <authorList>
            <person name="Goeker M."/>
        </authorList>
    </citation>
    <scope>NUCLEOTIDE SEQUENCE [LARGE SCALE GENOMIC DNA]</scope>
    <source>
        <strain evidence="2 3">DSM 19867</strain>
    </source>
</reference>
<dbReference type="InterPro" id="IPR001096">
    <property type="entry name" value="Peptidase_C13"/>
</dbReference>
<evidence type="ECO:0000256" key="1">
    <source>
        <dbReference type="SAM" id="SignalP"/>
    </source>
</evidence>
<dbReference type="Proteomes" id="UP000570514">
    <property type="component" value="Unassembled WGS sequence"/>
</dbReference>
<dbReference type="Pfam" id="PF01650">
    <property type="entry name" value="Peptidase_C13"/>
    <property type="match status" value="1"/>
</dbReference>
<keyword evidence="1" id="KW-0732">Signal</keyword>